<dbReference type="InterPro" id="IPR009030">
    <property type="entry name" value="Growth_fac_rcpt_cys_sf"/>
</dbReference>
<evidence type="ECO:0000313" key="5">
    <source>
        <dbReference type="Proteomes" id="UP001159428"/>
    </source>
</evidence>
<feature type="transmembrane region" description="Helical" evidence="2">
    <location>
        <begin position="468"/>
        <end position="489"/>
    </location>
</feature>
<evidence type="ECO:0000256" key="1">
    <source>
        <dbReference type="SAM" id="MobiDB-lite"/>
    </source>
</evidence>
<dbReference type="InterPro" id="IPR032675">
    <property type="entry name" value="LRR_dom_sf"/>
</dbReference>
<keyword evidence="2" id="KW-0472">Membrane</keyword>
<feature type="domain" description="DUF7630" evidence="3">
    <location>
        <begin position="273"/>
        <end position="314"/>
    </location>
</feature>
<feature type="region of interest" description="Disordered" evidence="1">
    <location>
        <begin position="826"/>
        <end position="862"/>
    </location>
</feature>
<comment type="caution">
    <text evidence="4">The sequence shown here is derived from an EMBL/GenBank/DDBJ whole genome shotgun (WGS) entry which is preliminary data.</text>
</comment>
<dbReference type="Gene3D" id="3.80.10.10">
    <property type="entry name" value="Ribonuclease Inhibitor"/>
    <property type="match status" value="1"/>
</dbReference>
<dbReference type="PANTHER" id="PTHR11319">
    <property type="entry name" value="G PROTEIN-COUPLED RECEPTOR-RELATED"/>
    <property type="match status" value="1"/>
</dbReference>
<sequence length="862" mass="95571">NRFLSDNKITSVDSGTFKSLSSLMLINLANNPITTLLQNAFTIANSSLKIIYLMNTKMEKLNMKAFEGQKRLKTYISPQHATEGVSADQKALFVALTEAGFADGNQTYRAPCPTGTFVPHLKNFQYGTAMMAKCIPCPPGGFYSDSVATVAEECLRCNLGTYVPPENAPGKKVLDCEVCPTGTRTNLHSGHRACKCIKGFHRNDRFGPCESCPSKGLDCLNESVSLKKGYYWQWNSQMNRRAYEAFAKNLKIENDTYLRNSTSYNGTLPIPYQCPQVVACLGGLESKCAKGYTGPLCEVCEDGFYKRVLSCKSCPSSTWVIVQLCLLGGGVVLLIGILIWSGRREKSKEKRPLVDILLARLKIVIGFYQVTSGIVEAFVYVKWPSSLSMIGDYAEVVQLNVLQFVPLHCLFPSWKQNAFSKMYVIFGSNFCVMFLAFGCYWIKKLFLLRKPTSESLEVKDSLSATKEFLYRNVFLYLFITYPSTSSAILRTLPVACHKLCTETSCKFYLKADYSVECEGEKYEFFTLFAFVASSYIVLLPALIFVALWRRRRKQVLAVENGEGEIEFSAGGGGEIGPRPPSAYCFLCLVEGSIDESELISGMSFLYENYNDDAWYWELVEVIRKLVLTCGIILIGRESRAYVGLASICSGLFAIVYAFRKPIRDEFEDKLQLTSLLVIFLNLGIGVILKIPKESVPSDVDQHVDSLLVNILVVGANILVILLVVGRYLAVLLHNFMMWRKNPQCSATCCITMLLSLNDLGSGVNSVAAGGKSSGLKLQLGVGGVDMPSMRAAVSDNVGFEIEEVDEDAENKNKGKIVKAVHRFMSKDEGGDTGTETKHTDSPVSDGRRFNRFPSIKSTVLQS</sequence>
<feature type="transmembrane region" description="Helical" evidence="2">
    <location>
        <begin position="640"/>
        <end position="658"/>
    </location>
</feature>
<feature type="non-terminal residue" evidence="4">
    <location>
        <position position="1"/>
    </location>
</feature>
<keyword evidence="2" id="KW-1133">Transmembrane helix</keyword>
<feature type="transmembrane region" description="Helical" evidence="2">
    <location>
        <begin position="614"/>
        <end position="634"/>
    </location>
</feature>
<dbReference type="Pfam" id="PF24633">
    <property type="entry name" value="DUF7630"/>
    <property type="match status" value="1"/>
</dbReference>
<name>A0AAU9W6Z8_9CNID</name>
<accession>A0AAU9W6Z8</accession>
<evidence type="ECO:0000259" key="3">
    <source>
        <dbReference type="Pfam" id="PF24633"/>
    </source>
</evidence>
<dbReference type="EMBL" id="CALNXJ010000009">
    <property type="protein sequence ID" value="CAH3104048.1"/>
    <property type="molecule type" value="Genomic_DNA"/>
</dbReference>
<evidence type="ECO:0000256" key="2">
    <source>
        <dbReference type="SAM" id="Phobius"/>
    </source>
</evidence>
<dbReference type="PANTHER" id="PTHR11319:SF35">
    <property type="entry name" value="OUTER MEMBRANE PROTEIN PMPC-RELATED"/>
    <property type="match status" value="1"/>
</dbReference>
<reference evidence="4 5" key="1">
    <citation type="submission" date="2022-05" db="EMBL/GenBank/DDBJ databases">
        <authorList>
            <consortium name="Genoscope - CEA"/>
            <person name="William W."/>
        </authorList>
    </citation>
    <scope>NUCLEOTIDE SEQUENCE [LARGE SCALE GENOMIC DNA]</scope>
</reference>
<feature type="transmembrane region" description="Helical" evidence="2">
    <location>
        <begin position="319"/>
        <end position="340"/>
    </location>
</feature>
<dbReference type="SUPFAM" id="SSF57184">
    <property type="entry name" value="Growth factor receptor domain"/>
    <property type="match status" value="1"/>
</dbReference>
<feature type="transmembrane region" description="Helical" evidence="2">
    <location>
        <begin position="524"/>
        <end position="548"/>
    </location>
</feature>
<protein>
    <recommendedName>
        <fullName evidence="3">DUF7630 domain-containing protein</fullName>
    </recommendedName>
</protein>
<dbReference type="Gene3D" id="2.10.50.10">
    <property type="entry name" value="Tumor Necrosis Factor Receptor, subunit A, domain 2"/>
    <property type="match status" value="1"/>
</dbReference>
<dbReference type="Pfam" id="PF13855">
    <property type="entry name" value="LRR_8"/>
    <property type="match status" value="1"/>
</dbReference>
<dbReference type="InterPro" id="IPR056047">
    <property type="entry name" value="CRMPA-like_DUF7630"/>
</dbReference>
<dbReference type="AlphaFoldDB" id="A0AAU9W6Z8"/>
<dbReference type="InterPro" id="IPR001611">
    <property type="entry name" value="Leu-rich_rpt"/>
</dbReference>
<feature type="transmembrane region" description="Helical" evidence="2">
    <location>
        <begin position="361"/>
        <end position="381"/>
    </location>
</feature>
<feature type="transmembrane region" description="Helical" evidence="2">
    <location>
        <begin position="710"/>
        <end position="732"/>
    </location>
</feature>
<dbReference type="Proteomes" id="UP001159428">
    <property type="component" value="Unassembled WGS sequence"/>
</dbReference>
<organism evidence="4 5">
    <name type="scientific">Pocillopora meandrina</name>
    <dbReference type="NCBI Taxonomy" id="46732"/>
    <lineage>
        <taxon>Eukaryota</taxon>
        <taxon>Metazoa</taxon>
        <taxon>Cnidaria</taxon>
        <taxon>Anthozoa</taxon>
        <taxon>Hexacorallia</taxon>
        <taxon>Scleractinia</taxon>
        <taxon>Astrocoeniina</taxon>
        <taxon>Pocilloporidae</taxon>
        <taxon>Pocillopora</taxon>
    </lineage>
</organism>
<proteinExistence type="predicted"/>
<keyword evidence="2" id="KW-0812">Transmembrane</keyword>
<keyword evidence="5" id="KW-1185">Reference proteome</keyword>
<dbReference type="SUPFAM" id="SSF52058">
    <property type="entry name" value="L domain-like"/>
    <property type="match status" value="1"/>
</dbReference>
<dbReference type="SMART" id="SM01411">
    <property type="entry name" value="Ephrin_rec_like"/>
    <property type="match status" value="3"/>
</dbReference>
<feature type="transmembrane region" description="Helical" evidence="2">
    <location>
        <begin position="670"/>
        <end position="690"/>
    </location>
</feature>
<evidence type="ECO:0000313" key="4">
    <source>
        <dbReference type="EMBL" id="CAH3104048.1"/>
    </source>
</evidence>
<feature type="transmembrane region" description="Helical" evidence="2">
    <location>
        <begin position="422"/>
        <end position="442"/>
    </location>
</feature>
<gene>
    <name evidence="4" type="ORF">PMEA_00035396</name>
</gene>
<feature type="compositionally biased region" description="Basic and acidic residues" evidence="1">
    <location>
        <begin position="826"/>
        <end position="848"/>
    </location>
</feature>